<reference evidence="2" key="2">
    <citation type="journal article" date="2015" name="Data Brief">
        <title>Shoot transcriptome of the giant reed, Arundo donax.</title>
        <authorList>
            <person name="Barrero R.A."/>
            <person name="Guerrero F.D."/>
            <person name="Moolhuijzen P."/>
            <person name="Goolsby J.A."/>
            <person name="Tidwell J."/>
            <person name="Bellgard S.E."/>
            <person name="Bellgard M.I."/>
        </authorList>
    </citation>
    <scope>NUCLEOTIDE SEQUENCE</scope>
    <source>
        <tissue evidence="2">Shoot tissue taken approximately 20 cm above the soil surface</tissue>
    </source>
</reference>
<dbReference type="EMBL" id="GBRH01184894">
    <property type="protein sequence ID" value="JAE13002.1"/>
    <property type="molecule type" value="Transcribed_RNA"/>
</dbReference>
<reference evidence="2" key="1">
    <citation type="submission" date="2014-09" db="EMBL/GenBank/DDBJ databases">
        <authorList>
            <person name="Magalhaes I.L.F."/>
            <person name="Oliveira U."/>
            <person name="Santos F.R."/>
            <person name="Vidigal T.H.D.A."/>
            <person name="Brescovit A.D."/>
            <person name="Santos A.J."/>
        </authorList>
    </citation>
    <scope>NUCLEOTIDE SEQUENCE</scope>
    <source>
        <tissue evidence="2">Shoot tissue taken approximately 20 cm above the soil surface</tissue>
    </source>
</reference>
<evidence type="ECO:0000256" key="1">
    <source>
        <dbReference type="SAM" id="SignalP"/>
    </source>
</evidence>
<feature type="chain" id="PRO_5002047428" description="Secreted protein" evidence="1">
    <location>
        <begin position="18"/>
        <end position="73"/>
    </location>
</feature>
<name>A0A0A9FKY5_ARUDO</name>
<proteinExistence type="predicted"/>
<keyword evidence="1" id="KW-0732">Signal</keyword>
<sequence>MWPQARILGTLWHVLGSQPSGLFSVLWTRSSLSIENRWGGQSPQGRVFLEECTNNDYYCINTHGRVQKSAQAT</sequence>
<dbReference type="AlphaFoldDB" id="A0A0A9FKY5"/>
<feature type="signal peptide" evidence="1">
    <location>
        <begin position="1"/>
        <end position="17"/>
    </location>
</feature>
<evidence type="ECO:0008006" key="3">
    <source>
        <dbReference type="Google" id="ProtNLM"/>
    </source>
</evidence>
<organism evidence="2">
    <name type="scientific">Arundo donax</name>
    <name type="common">Giant reed</name>
    <name type="synonym">Donax arundinaceus</name>
    <dbReference type="NCBI Taxonomy" id="35708"/>
    <lineage>
        <taxon>Eukaryota</taxon>
        <taxon>Viridiplantae</taxon>
        <taxon>Streptophyta</taxon>
        <taxon>Embryophyta</taxon>
        <taxon>Tracheophyta</taxon>
        <taxon>Spermatophyta</taxon>
        <taxon>Magnoliopsida</taxon>
        <taxon>Liliopsida</taxon>
        <taxon>Poales</taxon>
        <taxon>Poaceae</taxon>
        <taxon>PACMAD clade</taxon>
        <taxon>Arundinoideae</taxon>
        <taxon>Arundineae</taxon>
        <taxon>Arundo</taxon>
    </lineage>
</organism>
<evidence type="ECO:0000313" key="2">
    <source>
        <dbReference type="EMBL" id="JAE13002.1"/>
    </source>
</evidence>
<accession>A0A0A9FKY5</accession>
<protein>
    <recommendedName>
        <fullName evidence="3">Secreted protein</fullName>
    </recommendedName>
</protein>